<name>A0A6J7QRH1_9ZZZZ</name>
<dbReference type="AlphaFoldDB" id="A0A6J7QRH1"/>
<protein>
    <submittedName>
        <fullName evidence="1">Unannotated protein</fullName>
    </submittedName>
</protein>
<dbReference type="EMBL" id="CAFBPU010000002">
    <property type="protein sequence ID" value="CAB5019486.1"/>
    <property type="molecule type" value="Genomic_DNA"/>
</dbReference>
<organism evidence="1">
    <name type="scientific">freshwater metagenome</name>
    <dbReference type="NCBI Taxonomy" id="449393"/>
    <lineage>
        <taxon>unclassified sequences</taxon>
        <taxon>metagenomes</taxon>
        <taxon>ecological metagenomes</taxon>
    </lineage>
</organism>
<sequence length="39" mass="4223">MDWSAARSVHHSVVNLRRILAIGLASTGIVRRDGAYATT</sequence>
<gene>
    <name evidence="1" type="ORF">UFOPK4150_00159</name>
</gene>
<accession>A0A6J7QRH1</accession>
<evidence type="ECO:0000313" key="1">
    <source>
        <dbReference type="EMBL" id="CAB5019486.1"/>
    </source>
</evidence>
<reference evidence="1" key="1">
    <citation type="submission" date="2020-05" db="EMBL/GenBank/DDBJ databases">
        <authorList>
            <person name="Chiriac C."/>
            <person name="Salcher M."/>
            <person name="Ghai R."/>
            <person name="Kavagutti S V."/>
        </authorList>
    </citation>
    <scope>NUCLEOTIDE SEQUENCE</scope>
</reference>
<proteinExistence type="predicted"/>